<keyword evidence="2" id="KW-1185">Reference proteome</keyword>
<evidence type="ECO:0000313" key="2">
    <source>
        <dbReference type="Proteomes" id="UP000007801"/>
    </source>
</evidence>
<proteinExistence type="predicted"/>
<organism evidence="1 2">
    <name type="scientific">Drosophila ananassae</name>
    <name type="common">Fruit fly</name>
    <dbReference type="NCBI Taxonomy" id="7217"/>
    <lineage>
        <taxon>Eukaryota</taxon>
        <taxon>Metazoa</taxon>
        <taxon>Ecdysozoa</taxon>
        <taxon>Arthropoda</taxon>
        <taxon>Hexapoda</taxon>
        <taxon>Insecta</taxon>
        <taxon>Pterygota</taxon>
        <taxon>Neoptera</taxon>
        <taxon>Endopterygota</taxon>
        <taxon>Diptera</taxon>
        <taxon>Brachycera</taxon>
        <taxon>Muscomorpha</taxon>
        <taxon>Ephydroidea</taxon>
        <taxon>Drosophilidae</taxon>
        <taxon>Drosophila</taxon>
        <taxon>Sophophora</taxon>
    </lineage>
</organism>
<dbReference type="InParanoid" id="A0A0P8Y0N2"/>
<dbReference type="Proteomes" id="UP000007801">
    <property type="component" value="Unassembled WGS sequence"/>
</dbReference>
<evidence type="ECO:0000313" key="1">
    <source>
        <dbReference type="EMBL" id="KPU80754.1"/>
    </source>
</evidence>
<name>A0A0P8Y0N2_DROAN</name>
<dbReference type="AlphaFoldDB" id="A0A0P8Y0N2"/>
<dbReference type="EMBL" id="CH902617">
    <property type="protein sequence ID" value="KPU80754.1"/>
    <property type="molecule type" value="Genomic_DNA"/>
</dbReference>
<accession>A0A0P8Y0N2</accession>
<protein>
    <submittedName>
        <fullName evidence="1">Uncharacterized protein, isoform B</fullName>
    </submittedName>
</protein>
<dbReference type="KEGG" id="dan:26515351"/>
<reference evidence="1 2" key="1">
    <citation type="journal article" date="2007" name="Nature">
        <title>Evolution of genes and genomes on the Drosophila phylogeny.</title>
        <authorList>
            <consortium name="Drosophila 12 Genomes Consortium"/>
            <person name="Clark A.G."/>
            <person name="Eisen M.B."/>
            <person name="Smith D.R."/>
            <person name="Bergman C.M."/>
            <person name="Oliver B."/>
            <person name="Markow T.A."/>
            <person name="Kaufman T.C."/>
            <person name="Kellis M."/>
            <person name="Gelbart W."/>
            <person name="Iyer V.N."/>
            <person name="Pollard D.A."/>
            <person name="Sackton T.B."/>
            <person name="Larracuente A.M."/>
            <person name="Singh N.D."/>
            <person name="Abad J.P."/>
            <person name="Abt D.N."/>
            <person name="Adryan B."/>
            <person name="Aguade M."/>
            <person name="Akashi H."/>
            <person name="Anderson W.W."/>
            <person name="Aquadro C.F."/>
            <person name="Ardell D.H."/>
            <person name="Arguello R."/>
            <person name="Artieri C.G."/>
            <person name="Barbash D.A."/>
            <person name="Barker D."/>
            <person name="Barsanti P."/>
            <person name="Batterham P."/>
            <person name="Batzoglou S."/>
            <person name="Begun D."/>
            <person name="Bhutkar A."/>
            <person name="Blanco E."/>
            <person name="Bosak S.A."/>
            <person name="Bradley R.K."/>
            <person name="Brand A.D."/>
            <person name="Brent M.R."/>
            <person name="Brooks A.N."/>
            <person name="Brown R.H."/>
            <person name="Butlin R.K."/>
            <person name="Caggese C."/>
            <person name="Calvi B.R."/>
            <person name="Bernardo de Carvalho A."/>
            <person name="Caspi A."/>
            <person name="Castrezana S."/>
            <person name="Celniker S.E."/>
            <person name="Chang J.L."/>
            <person name="Chapple C."/>
            <person name="Chatterji S."/>
            <person name="Chinwalla A."/>
            <person name="Civetta A."/>
            <person name="Clifton S.W."/>
            <person name="Comeron J.M."/>
            <person name="Costello J.C."/>
            <person name="Coyne J.A."/>
            <person name="Daub J."/>
            <person name="David R.G."/>
            <person name="Delcher A.L."/>
            <person name="Delehaunty K."/>
            <person name="Do C.B."/>
            <person name="Ebling H."/>
            <person name="Edwards K."/>
            <person name="Eickbush T."/>
            <person name="Evans J.D."/>
            <person name="Filipski A."/>
            <person name="Findeiss S."/>
            <person name="Freyhult E."/>
            <person name="Fulton L."/>
            <person name="Fulton R."/>
            <person name="Garcia A.C."/>
            <person name="Gardiner A."/>
            <person name="Garfield D.A."/>
            <person name="Garvin B.E."/>
            <person name="Gibson G."/>
            <person name="Gilbert D."/>
            <person name="Gnerre S."/>
            <person name="Godfrey J."/>
            <person name="Good R."/>
            <person name="Gotea V."/>
            <person name="Gravely B."/>
            <person name="Greenberg A.J."/>
            <person name="Griffiths-Jones S."/>
            <person name="Gross S."/>
            <person name="Guigo R."/>
            <person name="Gustafson E.A."/>
            <person name="Haerty W."/>
            <person name="Hahn M.W."/>
            <person name="Halligan D.L."/>
            <person name="Halpern A.L."/>
            <person name="Halter G.M."/>
            <person name="Han M.V."/>
            <person name="Heger A."/>
            <person name="Hillier L."/>
            <person name="Hinrichs A.S."/>
            <person name="Holmes I."/>
            <person name="Hoskins R.A."/>
            <person name="Hubisz M.J."/>
            <person name="Hultmark D."/>
            <person name="Huntley M.A."/>
            <person name="Jaffe D.B."/>
            <person name="Jagadeeshan S."/>
            <person name="Jeck W.R."/>
            <person name="Johnson J."/>
            <person name="Jones C.D."/>
            <person name="Jordan W.C."/>
            <person name="Karpen G.H."/>
            <person name="Kataoka E."/>
            <person name="Keightley P.D."/>
            <person name="Kheradpour P."/>
            <person name="Kirkness E.F."/>
            <person name="Koerich L.B."/>
            <person name="Kristiansen K."/>
            <person name="Kudrna D."/>
            <person name="Kulathinal R.J."/>
            <person name="Kumar S."/>
            <person name="Kwok R."/>
            <person name="Lander E."/>
            <person name="Langley C.H."/>
            <person name="Lapoint R."/>
            <person name="Lazzaro B.P."/>
            <person name="Lee S.J."/>
            <person name="Levesque L."/>
            <person name="Li R."/>
            <person name="Lin C.F."/>
            <person name="Lin M.F."/>
            <person name="Lindblad-Toh K."/>
            <person name="Llopart A."/>
            <person name="Long M."/>
            <person name="Low L."/>
            <person name="Lozovsky E."/>
            <person name="Lu J."/>
            <person name="Luo M."/>
            <person name="Machado C.A."/>
            <person name="Makalowski W."/>
            <person name="Marzo M."/>
            <person name="Matsuda M."/>
            <person name="Matzkin L."/>
            <person name="McAllister B."/>
            <person name="McBride C.S."/>
            <person name="McKernan B."/>
            <person name="McKernan K."/>
            <person name="Mendez-Lago M."/>
            <person name="Minx P."/>
            <person name="Mollenhauer M.U."/>
            <person name="Montooth K."/>
            <person name="Mount S.M."/>
            <person name="Mu X."/>
            <person name="Myers E."/>
            <person name="Negre B."/>
            <person name="Newfeld S."/>
            <person name="Nielsen R."/>
            <person name="Noor M.A."/>
            <person name="O'Grady P."/>
            <person name="Pachter L."/>
            <person name="Papaceit M."/>
            <person name="Parisi M.J."/>
            <person name="Parisi M."/>
            <person name="Parts L."/>
            <person name="Pedersen J.S."/>
            <person name="Pesole G."/>
            <person name="Phillippy A.M."/>
            <person name="Ponting C.P."/>
            <person name="Pop M."/>
            <person name="Porcelli D."/>
            <person name="Powell J.R."/>
            <person name="Prohaska S."/>
            <person name="Pruitt K."/>
            <person name="Puig M."/>
            <person name="Quesneville H."/>
            <person name="Ram K.R."/>
            <person name="Rand D."/>
            <person name="Rasmussen M.D."/>
            <person name="Reed L.K."/>
            <person name="Reenan R."/>
            <person name="Reily A."/>
            <person name="Remington K.A."/>
            <person name="Rieger T.T."/>
            <person name="Ritchie M.G."/>
            <person name="Robin C."/>
            <person name="Rogers Y.H."/>
            <person name="Rohde C."/>
            <person name="Rozas J."/>
            <person name="Rubenfield M.J."/>
            <person name="Ruiz A."/>
            <person name="Russo S."/>
            <person name="Salzberg S.L."/>
            <person name="Sanchez-Gracia A."/>
            <person name="Saranga D.J."/>
            <person name="Sato H."/>
            <person name="Schaeffer S.W."/>
            <person name="Schatz M.C."/>
            <person name="Schlenke T."/>
            <person name="Schwartz R."/>
            <person name="Segarra C."/>
            <person name="Singh R.S."/>
            <person name="Sirot L."/>
            <person name="Sirota M."/>
            <person name="Sisneros N.B."/>
            <person name="Smith C.D."/>
            <person name="Smith T.F."/>
            <person name="Spieth J."/>
            <person name="Stage D.E."/>
            <person name="Stark A."/>
            <person name="Stephan W."/>
            <person name="Strausberg R.L."/>
            <person name="Strempel S."/>
            <person name="Sturgill D."/>
            <person name="Sutton G."/>
            <person name="Sutton G.G."/>
            <person name="Tao W."/>
            <person name="Teichmann S."/>
            <person name="Tobari Y.N."/>
            <person name="Tomimura Y."/>
            <person name="Tsolas J.M."/>
            <person name="Valente V.L."/>
            <person name="Venter E."/>
            <person name="Venter J.C."/>
            <person name="Vicario S."/>
            <person name="Vieira F.G."/>
            <person name="Vilella A.J."/>
            <person name="Villasante A."/>
            <person name="Walenz B."/>
            <person name="Wang J."/>
            <person name="Wasserman M."/>
            <person name="Watts T."/>
            <person name="Wilson D."/>
            <person name="Wilson R.K."/>
            <person name="Wing R.A."/>
            <person name="Wolfner M.F."/>
            <person name="Wong A."/>
            <person name="Wong G.K."/>
            <person name="Wu C.I."/>
            <person name="Wu G."/>
            <person name="Yamamoto D."/>
            <person name="Yang H.P."/>
            <person name="Yang S.P."/>
            <person name="Yorke J.A."/>
            <person name="Yoshida K."/>
            <person name="Zdobnov E."/>
            <person name="Zhang P."/>
            <person name="Zhang Y."/>
            <person name="Zimin A.V."/>
            <person name="Baldwin J."/>
            <person name="Abdouelleil A."/>
            <person name="Abdulkadir J."/>
            <person name="Abebe A."/>
            <person name="Abera B."/>
            <person name="Abreu J."/>
            <person name="Acer S.C."/>
            <person name="Aftuck L."/>
            <person name="Alexander A."/>
            <person name="An P."/>
            <person name="Anderson E."/>
            <person name="Anderson S."/>
            <person name="Arachi H."/>
            <person name="Azer M."/>
            <person name="Bachantsang P."/>
            <person name="Barry A."/>
            <person name="Bayul T."/>
            <person name="Berlin A."/>
            <person name="Bessette D."/>
            <person name="Bloom T."/>
            <person name="Blye J."/>
            <person name="Boguslavskiy L."/>
            <person name="Bonnet C."/>
            <person name="Boukhgalter B."/>
            <person name="Bourzgui I."/>
            <person name="Brown A."/>
            <person name="Cahill P."/>
            <person name="Channer S."/>
            <person name="Cheshatsang Y."/>
            <person name="Chuda L."/>
            <person name="Citroen M."/>
            <person name="Collymore A."/>
            <person name="Cooke P."/>
            <person name="Costello M."/>
            <person name="D'Aco K."/>
            <person name="Daza R."/>
            <person name="De Haan G."/>
            <person name="DeGray S."/>
            <person name="DeMaso C."/>
            <person name="Dhargay N."/>
            <person name="Dooley K."/>
            <person name="Dooley E."/>
            <person name="Doricent M."/>
            <person name="Dorje P."/>
            <person name="Dorjee K."/>
            <person name="Dupes A."/>
            <person name="Elong R."/>
            <person name="Falk J."/>
            <person name="Farina A."/>
            <person name="Faro S."/>
            <person name="Ferguson D."/>
            <person name="Fisher S."/>
            <person name="Foley C.D."/>
            <person name="Franke A."/>
            <person name="Friedrich D."/>
            <person name="Gadbois L."/>
            <person name="Gearin G."/>
            <person name="Gearin C.R."/>
            <person name="Giannoukos G."/>
            <person name="Goode T."/>
            <person name="Graham J."/>
            <person name="Grandbois E."/>
            <person name="Grewal S."/>
            <person name="Gyaltsen K."/>
            <person name="Hafez N."/>
            <person name="Hagos B."/>
            <person name="Hall J."/>
            <person name="Henson C."/>
            <person name="Hollinger A."/>
            <person name="Honan T."/>
            <person name="Huard M.D."/>
            <person name="Hughes L."/>
            <person name="Hurhula B."/>
            <person name="Husby M.E."/>
            <person name="Kamat A."/>
            <person name="Kanga B."/>
            <person name="Kashin S."/>
            <person name="Khazanovich D."/>
            <person name="Kisner P."/>
            <person name="Lance K."/>
            <person name="Lara M."/>
            <person name="Lee W."/>
            <person name="Lennon N."/>
            <person name="Letendre F."/>
            <person name="LeVine R."/>
            <person name="Lipovsky A."/>
            <person name="Liu X."/>
            <person name="Liu J."/>
            <person name="Liu S."/>
            <person name="Lokyitsang T."/>
            <person name="Lokyitsang Y."/>
            <person name="Lubonja R."/>
            <person name="Lui A."/>
            <person name="MacDonald P."/>
            <person name="Magnisalis V."/>
            <person name="Maru K."/>
            <person name="Matthews C."/>
            <person name="McCusker W."/>
            <person name="McDonough S."/>
            <person name="Mehta T."/>
            <person name="Meldrim J."/>
            <person name="Meneus L."/>
            <person name="Mihai O."/>
            <person name="Mihalev A."/>
            <person name="Mihova T."/>
            <person name="Mittelman R."/>
            <person name="Mlenga V."/>
            <person name="Montmayeur A."/>
            <person name="Mulrain L."/>
            <person name="Navidi A."/>
            <person name="Naylor J."/>
            <person name="Negash T."/>
            <person name="Nguyen T."/>
            <person name="Nguyen N."/>
            <person name="Nicol R."/>
            <person name="Norbu C."/>
            <person name="Norbu N."/>
            <person name="Novod N."/>
            <person name="O'Neill B."/>
            <person name="Osman S."/>
            <person name="Markiewicz E."/>
            <person name="Oyono O.L."/>
            <person name="Patti C."/>
            <person name="Phunkhang P."/>
            <person name="Pierre F."/>
            <person name="Priest M."/>
            <person name="Raghuraman S."/>
            <person name="Rege F."/>
            <person name="Reyes R."/>
            <person name="Rise C."/>
            <person name="Rogov P."/>
            <person name="Ross K."/>
            <person name="Ryan E."/>
            <person name="Settipalli S."/>
            <person name="Shea T."/>
            <person name="Sherpa N."/>
            <person name="Shi L."/>
            <person name="Shih D."/>
            <person name="Sparrow T."/>
            <person name="Spaulding J."/>
            <person name="Stalker J."/>
            <person name="Stange-Thomann N."/>
            <person name="Stavropoulos S."/>
            <person name="Stone C."/>
            <person name="Strader C."/>
            <person name="Tesfaye S."/>
            <person name="Thomson T."/>
            <person name="Thoulutsang Y."/>
            <person name="Thoulutsang D."/>
            <person name="Topham K."/>
            <person name="Topping I."/>
            <person name="Tsamla T."/>
            <person name="Vassiliev H."/>
            <person name="Vo A."/>
            <person name="Wangchuk T."/>
            <person name="Wangdi T."/>
            <person name="Weiand M."/>
            <person name="Wilkinson J."/>
            <person name="Wilson A."/>
            <person name="Yadav S."/>
            <person name="Young G."/>
            <person name="Yu Q."/>
            <person name="Zembek L."/>
            <person name="Zhong D."/>
            <person name="Zimmer A."/>
            <person name="Zwirko Z."/>
            <person name="Jaffe D.B."/>
            <person name="Alvarez P."/>
            <person name="Brockman W."/>
            <person name="Butler J."/>
            <person name="Chin C."/>
            <person name="Gnerre S."/>
            <person name="Grabherr M."/>
            <person name="Kleber M."/>
            <person name="Mauceli E."/>
            <person name="MacCallum I."/>
        </authorList>
    </citation>
    <scope>NUCLEOTIDE SEQUENCE [LARGE SCALE GENOMIC DNA]</scope>
    <source>
        <strain evidence="2">Tucson 14024-0371.13</strain>
    </source>
</reference>
<dbReference type="GeneID" id="26515351"/>
<gene>
    <name evidence="1" type="primary">Dana\GF27942</name>
    <name evidence="1" type="ORF">GF27942</name>
</gene>
<sequence length="136" mass="15358">MSFNECEDNYSFYSFNDNSDDSLDSPNVSISSEDSLDIEDFDDDSIDTVICKTPVPSVPDSPSPKTAKNVLYKHSPLLYISNNIKKCFANDVKKQRVPEVHPSFKVSPLQKFSASLRVYFDKKDMKAPASKKRSHP</sequence>